<dbReference type="HOGENOM" id="CLU_2227004_0_0_1"/>
<name>A0A0D9XHD4_9ORYZ</name>
<dbReference type="Proteomes" id="UP000032180">
    <property type="component" value="Chromosome 10"/>
</dbReference>
<sequence length="106" mass="11815">MSCDRRSSQIQMYSPSMQLQMETELAPMRSDCSPELSGLSAGPTRRANPSPPQAYSSFLPAVPDPICCWMRVAPALAKQTHCAAQSSPTTSRSPDWKERRKWRGED</sequence>
<evidence type="ECO:0000313" key="2">
    <source>
        <dbReference type="EnsemblPlants" id="LPERR10G00610.1"/>
    </source>
</evidence>
<accession>A0A0D9XHD4</accession>
<feature type="compositionally biased region" description="Polar residues" evidence="1">
    <location>
        <begin position="82"/>
        <end position="93"/>
    </location>
</feature>
<reference evidence="2 3" key="1">
    <citation type="submission" date="2012-08" db="EMBL/GenBank/DDBJ databases">
        <title>Oryza genome evolution.</title>
        <authorList>
            <person name="Wing R.A."/>
        </authorList>
    </citation>
    <scope>NUCLEOTIDE SEQUENCE</scope>
</reference>
<feature type="region of interest" description="Disordered" evidence="1">
    <location>
        <begin position="27"/>
        <end position="52"/>
    </location>
</feature>
<dbReference type="Gramene" id="LPERR10G00610.1">
    <property type="protein sequence ID" value="LPERR10G00610.1"/>
    <property type="gene ID" value="LPERR10G00610"/>
</dbReference>
<dbReference type="AlphaFoldDB" id="A0A0D9XHD4"/>
<reference evidence="3" key="2">
    <citation type="submission" date="2013-12" db="EMBL/GenBank/DDBJ databases">
        <authorList>
            <person name="Yu Y."/>
            <person name="Lee S."/>
            <person name="de Baynast K."/>
            <person name="Wissotski M."/>
            <person name="Liu L."/>
            <person name="Talag J."/>
            <person name="Goicoechea J."/>
            <person name="Angelova A."/>
            <person name="Jetty R."/>
            <person name="Kudrna D."/>
            <person name="Golser W."/>
            <person name="Rivera L."/>
            <person name="Zhang J."/>
            <person name="Wing R."/>
        </authorList>
    </citation>
    <scope>NUCLEOTIDE SEQUENCE</scope>
</reference>
<evidence type="ECO:0000313" key="3">
    <source>
        <dbReference type="Proteomes" id="UP000032180"/>
    </source>
</evidence>
<feature type="compositionally biased region" description="Basic and acidic residues" evidence="1">
    <location>
        <begin position="94"/>
        <end position="106"/>
    </location>
</feature>
<keyword evidence="3" id="KW-1185">Reference proteome</keyword>
<proteinExistence type="predicted"/>
<dbReference type="EnsemblPlants" id="LPERR10G00610.1">
    <property type="protein sequence ID" value="LPERR10G00610.1"/>
    <property type="gene ID" value="LPERR10G00610"/>
</dbReference>
<organism evidence="2 3">
    <name type="scientific">Leersia perrieri</name>
    <dbReference type="NCBI Taxonomy" id="77586"/>
    <lineage>
        <taxon>Eukaryota</taxon>
        <taxon>Viridiplantae</taxon>
        <taxon>Streptophyta</taxon>
        <taxon>Embryophyta</taxon>
        <taxon>Tracheophyta</taxon>
        <taxon>Spermatophyta</taxon>
        <taxon>Magnoliopsida</taxon>
        <taxon>Liliopsida</taxon>
        <taxon>Poales</taxon>
        <taxon>Poaceae</taxon>
        <taxon>BOP clade</taxon>
        <taxon>Oryzoideae</taxon>
        <taxon>Oryzeae</taxon>
        <taxon>Oryzinae</taxon>
        <taxon>Leersia</taxon>
    </lineage>
</organism>
<feature type="region of interest" description="Disordered" evidence="1">
    <location>
        <begin position="79"/>
        <end position="106"/>
    </location>
</feature>
<reference evidence="2" key="3">
    <citation type="submission" date="2015-04" db="UniProtKB">
        <authorList>
            <consortium name="EnsemblPlants"/>
        </authorList>
    </citation>
    <scope>IDENTIFICATION</scope>
</reference>
<evidence type="ECO:0000256" key="1">
    <source>
        <dbReference type="SAM" id="MobiDB-lite"/>
    </source>
</evidence>
<protein>
    <submittedName>
        <fullName evidence="2">Uncharacterized protein</fullName>
    </submittedName>
</protein>